<dbReference type="EMBL" id="CP060025">
    <property type="protein sequence ID" value="QNG76664.1"/>
    <property type="molecule type" value="Genomic_DNA"/>
</dbReference>
<evidence type="ECO:0000259" key="5">
    <source>
        <dbReference type="Pfam" id="PF00419"/>
    </source>
</evidence>
<name>A0AAX1IC99_STEMA</name>
<dbReference type="InterPro" id="IPR000259">
    <property type="entry name" value="Adhesion_dom_fimbrial"/>
</dbReference>
<dbReference type="Gene3D" id="2.60.40.1090">
    <property type="entry name" value="Fimbrial-type adhesion domain"/>
    <property type="match status" value="1"/>
</dbReference>
<evidence type="ECO:0000256" key="4">
    <source>
        <dbReference type="SAM" id="SignalP"/>
    </source>
</evidence>
<dbReference type="GO" id="GO:0009289">
    <property type="term" value="C:pilus"/>
    <property type="evidence" value="ECO:0007669"/>
    <property type="project" value="UniProtKB-SubCell"/>
</dbReference>
<feature type="signal peptide" evidence="4">
    <location>
        <begin position="1"/>
        <end position="36"/>
    </location>
</feature>
<sequence>MSDHSRSLVSVPLHRRSCRMALPVLVAALLPGLAQACTATITWPIVEDRQKPGYREEIHMLVDGGTNVSYSGCPVGGDLQMTVNIQGPGLRWVMDLPDVPVWPVDGPLPLYETGPDSPLIGFATTYDGPRLPLALGDNTLTYPIRNSGDSFIINAFMFSRGQKMRDTQTLASVHIVGRNHPTFDVTVPVDITIAFPPTTCRMRDVSEVLQDVAAADLMNPGDSAREKPVSLLMDCGVARPRADMVLMDAGDAGNTGSLLTPSADSTAEGVRVQLLSGGREVQFGTPWFFNPGVGGVHTFEYTARYLRVNEDLKPGLIKGEAVLNVVYW</sequence>
<evidence type="ECO:0000256" key="3">
    <source>
        <dbReference type="ARBA" id="ARBA00023263"/>
    </source>
</evidence>
<dbReference type="Proteomes" id="UP000515598">
    <property type="component" value="Chromosome"/>
</dbReference>
<evidence type="ECO:0000313" key="6">
    <source>
        <dbReference type="EMBL" id="QNG76664.1"/>
    </source>
</evidence>
<keyword evidence="4" id="KW-0732">Signal</keyword>
<protein>
    <recommendedName>
        <fullName evidence="5">Fimbrial-type adhesion domain-containing protein</fullName>
    </recommendedName>
</protein>
<dbReference type="SUPFAM" id="SSF49401">
    <property type="entry name" value="Bacterial adhesins"/>
    <property type="match status" value="1"/>
</dbReference>
<dbReference type="InterPro" id="IPR008966">
    <property type="entry name" value="Adhesion_dom_sf"/>
</dbReference>
<dbReference type="PANTHER" id="PTHR33420:SF14">
    <property type="entry name" value="TYPE 1 FIMBRIN D-MANNOSE SPECIFIC ADHESIN"/>
    <property type="match status" value="1"/>
</dbReference>
<dbReference type="InterPro" id="IPR036937">
    <property type="entry name" value="Adhesion_dom_fimbrial_sf"/>
</dbReference>
<dbReference type="PANTHER" id="PTHR33420">
    <property type="entry name" value="FIMBRIAL SUBUNIT ELFA-RELATED"/>
    <property type="match status" value="1"/>
</dbReference>
<evidence type="ECO:0000256" key="2">
    <source>
        <dbReference type="ARBA" id="ARBA00006671"/>
    </source>
</evidence>
<keyword evidence="3" id="KW-0281">Fimbrium</keyword>
<evidence type="ECO:0000313" key="7">
    <source>
        <dbReference type="Proteomes" id="UP000515598"/>
    </source>
</evidence>
<comment type="subcellular location">
    <subcellularLocation>
        <location evidence="1">Fimbrium</location>
    </subcellularLocation>
</comment>
<dbReference type="Pfam" id="PF00419">
    <property type="entry name" value="Fimbrial"/>
    <property type="match status" value="1"/>
</dbReference>
<dbReference type="GO" id="GO:0043709">
    <property type="term" value="P:cell adhesion involved in single-species biofilm formation"/>
    <property type="evidence" value="ECO:0007669"/>
    <property type="project" value="TreeGrafter"/>
</dbReference>
<dbReference type="InterPro" id="IPR050263">
    <property type="entry name" value="Bact_Fimbrial_Adh_Pro"/>
</dbReference>
<feature type="domain" description="Fimbrial-type adhesion" evidence="5">
    <location>
        <begin position="197"/>
        <end position="327"/>
    </location>
</feature>
<comment type="similarity">
    <text evidence="2">Belongs to the fimbrial protein family.</text>
</comment>
<proteinExistence type="inferred from homology"/>
<accession>A0AAX1IC99</accession>
<feature type="chain" id="PRO_5043578497" description="Fimbrial-type adhesion domain-containing protein" evidence="4">
    <location>
        <begin position="37"/>
        <end position="328"/>
    </location>
</feature>
<organism evidence="6 7">
    <name type="scientific">Stenotrophomonas maltophilia</name>
    <name type="common">Pseudomonas maltophilia</name>
    <name type="synonym">Xanthomonas maltophilia</name>
    <dbReference type="NCBI Taxonomy" id="40324"/>
    <lineage>
        <taxon>Bacteria</taxon>
        <taxon>Pseudomonadati</taxon>
        <taxon>Pseudomonadota</taxon>
        <taxon>Gammaproteobacteria</taxon>
        <taxon>Lysobacterales</taxon>
        <taxon>Lysobacteraceae</taxon>
        <taxon>Stenotrophomonas</taxon>
        <taxon>Stenotrophomonas maltophilia group</taxon>
    </lineage>
</organism>
<reference evidence="6 7" key="1">
    <citation type="submission" date="2020-08" db="EMBL/GenBank/DDBJ databases">
        <title>Phenotypic and transcriptomic analysis of seven clinical Stenotrophomonas maltophilia isolates identify a small set of shared and commonly regulated genes involved in biofilm lifestyle.</title>
        <authorList>
            <person name="Alio I."/>
            <person name="Gudzuhn M."/>
            <person name="Streit W."/>
        </authorList>
    </citation>
    <scope>NUCLEOTIDE SEQUENCE [LARGE SCALE GENOMIC DNA]</scope>
    <source>
        <strain evidence="6 7">UHH_SKK55</strain>
    </source>
</reference>
<evidence type="ECO:0000256" key="1">
    <source>
        <dbReference type="ARBA" id="ARBA00004561"/>
    </source>
</evidence>
<dbReference type="AlphaFoldDB" id="A0AAX1IC99"/>
<gene>
    <name evidence="6" type="ORF">GPNADHDJ_00843</name>
</gene>